<gene>
    <name evidence="2" type="ORF">RN001_001574</name>
</gene>
<dbReference type="PANTHER" id="PTHR46289:SF14">
    <property type="entry name" value="DUF4371 DOMAIN-CONTAINING PROTEIN"/>
    <property type="match status" value="1"/>
</dbReference>
<dbReference type="EMBL" id="JARPUR010000001">
    <property type="protein sequence ID" value="KAK4885303.1"/>
    <property type="molecule type" value="Genomic_DNA"/>
</dbReference>
<proteinExistence type="predicted"/>
<accession>A0AAN7QMY7</accession>
<keyword evidence="3" id="KW-1185">Reference proteome</keyword>
<dbReference type="InterPro" id="IPR008906">
    <property type="entry name" value="HATC_C_dom"/>
</dbReference>
<dbReference type="InterPro" id="IPR012337">
    <property type="entry name" value="RNaseH-like_sf"/>
</dbReference>
<evidence type="ECO:0000259" key="1">
    <source>
        <dbReference type="Pfam" id="PF05699"/>
    </source>
</evidence>
<dbReference type="GO" id="GO:0046983">
    <property type="term" value="F:protein dimerization activity"/>
    <property type="evidence" value="ECO:0007669"/>
    <property type="project" value="InterPro"/>
</dbReference>
<dbReference type="SUPFAM" id="SSF53098">
    <property type="entry name" value="Ribonuclease H-like"/>
    <property type="match status" value="1"/>
</dbReference>
<name>A0AAN7QMY7_9COLE</name>
<dbReference type="Pfam" id="PF05699">
    <property type="entry name" value="Dimer_Tnp_hAT"/>
    <property type="match status" value="1"/>
</dbReference>
<dbReference type="PANTHER" id="PTHR46289">
    <property type="entry name" value="52 KDA REPRESSOR OF THE INHIBITOR OF THE PROTEIN KINASE-LIKE PROTEIN-RELATED"/>
    <property type="match status" value="1"/>
</dbReference>
<organism evidence="2 3">
    <name type="scientific">Aquatica leii</name>
    <dbReference type="NCBI Taxonomy" id="1421715"/>
    <lineage>
        <taxon>Eukaryota</taxon>
        <taxon>Metazoa</taxon>
        <taxon>Ecdysozoa</taxon>
        <taxon>Arthropoda</taxon>
        <taxon>Hexapoda</taxon>
        <taxon>Insecta</taxon>
        <taxon>Pterygota</taxon>
        <taxon>Neoptera</taxon>
        <taxon>Endopterygota</taxon>
        <taxon>Coleoptera</taxon>
        <taxon>Polyphaga</taxon>
        <taxon>Elateriformia</taxon>
        <taxon>Elateroidea</taxon>
        <taxon>Lampyridae</taxon>
        <taxon>Luciolinae</taxon>
        <taxon>Aquatica</taxon>
    </lineage>
</organism>
<feature type="domain" description="HAT C-terminal dimerisation" evidence="1">
    <location>
        <begin position="476"/>
        <end position="535"/>
    </location>
</feature>
<comment type="caution">
    <text evidence="2">The sequence shown here is derived from an EMBL/GenBank/DDBJ whole genome shotgun (WGS) entry which is preliminary data.</text>
</comment>
<evidence type="ECO:0000313" key="3">
    <source>
        <dbReference type="Proteomes" id="UP001353858"/>
    </source>
</evidence>
<dbReference type="AlphaFoldDB" id="A0AAN7QMY7"/>
<sequence>MSGQLETINKSLDIAKSKQAEDNRRKIKPIIKTVILCGIQGIPLSGHKDYRPFDVDVKPQENEGNFRAMLRTRINAGDCDLKNHLQTCSLNATYISWNTQNQIIAACGEIIKEKIATEVNSAKCFSVLANETTDISTVEQLTLCVRYVKNFENSNNSRYDGAASMSGKFRGAQAIINKKYPKALYVHCVFHSLNLALSNAGDVLPIRNCFGIVKKIYAFFNTLKRQLILEKSVDSLAPDEAQRQKHKLKQLCPTRWIQRHDAVLVMIKSWDNKNSSSNASLLLNIVEHSEFFISLLCSEKLLGYSLVLSKVLQTVNIDLVSVVNLASNVESAILGETLAASVATMTRPKPGRHSNVSMLKITKKQINRSNIPADSAEVYYRRSIFIPWLDSFLANITERFCKHKNILKGFMCLLPSGSLSSEQEREQFLNIATFYQEDLDCNNALTITPEFELWYHKFKDSSEPLPRNAIDALNVCNKDIFSNIFIFIKIFATLLASTSTVERSFSTLRRIKIYLRNTMGGNRLNGLAHLNIHREIFVDPDEVISVLQLKGARRLNFVL</sequence>
<dbReference type="InterPro" id="IPR052958">
    <property type="entry name" value="IFN-induced_PKR_regulator"/>
</dbReference>
<dbReference type="Proteomes" id="UP001353858">
    <property type="component" value="Unassembled WGS sequence"/>
</dbReference>
<protein>
    <recommendedName>
        <fullName evidence="1">HAT C-terminal dimerisation domain-containing protein</fullName>
    </recommendedName>
</protein>
<evidence type="ECO:0000313" key="2">
    <source>
        <dbReference type="EMBL" id="KAK4885303.1"/>
    </source>
</evidence>
<reference evidence="3" key="1">
    <citation type="submission" date="2023-01" db="EMBL/GenBank/DDBJ databases">
        <title>Key to firefly adult light organ development and bioluminescence: homeobox transcription factors regulate luciferase expression and transportation to peroxisome.</title>
        <authorList>
            <person name="Fu X."/>
        </authorList>
    </citation>
    <scope>NUCLEOTIDE SEQUENCE [LARGE SCALE GENOMIC DNA]</scope>
</reference>